<comment type="caution">
    <text evidence="2">The sequence shown here is derived from an EMBL/GenBank/DDBJ whole genome shotgun (WGS) entry which is preliminary data.</text>
</comment>
<gene>
    <name evidence="2" type="ORF">F4553_005824</name>
</gene>
<accession>A0A841C0C0</accession>
<name>A0A841C0C0_9ACTN</name>
<protein>
    <submittedName>
        <fullName evidence="2">Uncharacterized protein</fullName>
    </submittedName>
</protein>
<evidence type="ECO:0000313" key="2">
    <source>
        <dbReference type="EMBL" id="MBB5872390.1"/>
    </source>
</evidence>
<dbReference type="RefSeq" id="WP_184841956.1">
    <property type="nucleotide sequence ID" value="NZ_JACHMN010000003.1"/>
</dbReference>
<evidence type="ECO:0000313" key="3">
    <source>
        <dbReference type="Proteomes" id="UP000587527"/>
    </source>
</evidence>
<dbReference type="AlphaFoldDB" id="A0A841C0C0"/>
<feature type="compositionally biased region" description="Basic and acidic residues" evidence="1">
    <location>
        <begin position="29"/>
        <end position="55"/>
    </location>
</feature>
<keyword evidence="3" id="KW-1185">Reference proteome</keyword>
<proteinExistence type="predicted"/>
<dbReference type="EMBL" id="JACHMN010000003">
    <property type="protein sequence ID" value="MBB5872390.1"/>
    <property type="molecule type" value="Genomic_DNA"/>
</dbReference>
<sequence length="63" mass="7190">MGDDETVRFTDEDSAFLRNARFGELPPRVTREQQVELQETDTKRDLPEPAGDPREWTNLQAGG</sequence>
<dbReference type="Proteomes" id="UP000587527">
    <property type="component" value="Unassembled WGS sequence"/>
</dbReference>
<evidence type="ECO:0000256" key="1">
    <source>
        <dbReference type="SAM" id="MobiDB-lite"/>
    </source>
</evidence>
<feature type="region of interest" description="Disordered" evidence="1">
    <location>
        <begin position="18"/>
        <end position="63"/>
    </location>
</feature>
<organism evidence="2 3">
    <name type="scientific">Allocatelliglobosispora scoriae</name>
    <dbReference type="NCBI Taxonomy" id="643052"/>
    <lineage>
        <taxon>Bacteria</taxon>
        <taxon>Bacillati</taxon>
        <taxon>Actinomycetota</taxon>
        <taxon>Actinomycetes</taxon>
        <taxon>Micromonosporales</taxon>
        <taxon>Micromonosporaceae</taxon>
        <taxon>Allocatelliglobosispora</taxon>
    </lineage>
</organism>
<reference evidence="2 3" key="1">
    <citation type="submission" date="2020-08" db="EMBL/GenBank/DDBJ databases">
        <title>Sequencing the genomes of 1000 actinobacteria strains.</title>
        <authorList>
            <person name="Klenk H.-P."/>
        </authorList>
    </citation>
    <scope>NUCLEOTIDE SEQUENCE [LARGE SCALE GENOMIC DNA]</scope>
    <source>
        <strain evidence="2 3">DSM 45362</strain>
    </source>
</reference>